<evidence type="ECO:0000313" key="4">
    <source>
        <dbReference type="Proteomes" id="UP000095228"/>
    </source>
</evidence>
<dbReference type="GO" id="GO:0015035">
    <property type="term" value="F:protein-disulfide reductase activity"/>
    <property type="evidence" value="ECO:0007669"/>
    <property type="project" value="TreeGrafter"/>
</dbReference>
<feature type="chain" id="PRO_5009304101" evidence="1">
    <location>
        <begin position="19"/>
        <end position="163"/>
    </location>
</feature>
<dbReference type="PANTHER" id="PTHR32234:SF0">
    <property type="entry name" value="THIOL:DISULFIDE INTERCHANGE PROTEIN DSBD"/>
    <property type="match status" value="1"/>
</dbReference>
<dbReference type="Proteomes" id="UP000095228">
    <property type="component" value="Chromosome"/>
</dbReference>
<dbReference type="SUPFAM" id="SSF52833">
    <property type="entry name" value="Thioredoxin-like"/>
    <property type="match status" value="1"/>
</dbReference>
<dbReference type="PANTHER" id="PTHR32234">
    <property type="entry name" value="THIOL:DISULFIDE INTERCHANGE PROTEIN DSBD"/>
    <property type="match status" value="1"/>
</dbReference>
<dbReference type="GO" id="GO:0045454">
    <property type="term" value="P:cell redox homeostasis"/>
    <property type="evidence" value="ECO:0007669"/>
    <property type="project" value="TreeGrafter"/>
</dbReference>
<proteinExistence type="predicted"/>
<dbReference type="InterPro" id="IPR036249">
    <property type="entry name" value="Thioredoxin-like_sf"/>
</dbReference>
<dbReference type="KEGG" id="obg:Verru16b_00054"/>
<accession>A0A1I7PHD8</accession>
<dbReference type="InterPro" id="IPR013766">
    <property type="entry name" value="Thioredoxin_domain"/>
</dbReference>
<keyword evidence="4" id="KW-1185">Reference proteome</keyword>
<evidence type="ECO:0000313" key="3">
    <source>
        <dbReference type="EMBL" id="AOS43016.1"/>
    </source>
</evidence>
<dbReference type="OrthoDB" id="195735at2"/>
<dbReference type="STRING" id="1838286.Verru16b_00054"/>
<dbReference type="Gene3D" id="3.40.30.10">
    <property type="entry name" value="Glutaredoxin"/>
    <property type="match status" value="1"/>
</dbReference>
<reference evidence="3 4" key="1">
    <citation type="submission" date="2016-06" db="EMBL/GenBank/DDBJ databases">
        <title>Three novel species with peptidoglycan cell walls form the new genus Lacunisphaera gen. nov. in the family Opitutaceae of the verrucomicrobial subdivision 4.</title>
        <authorList>
            <person name="Rast P."/>
            <person name="Gloeckner I."/>
            <person name="Jogler M."/>
            <person name="Boedeker C."/>
            <person name="Jeske O."/>
            <person name="Wiegand S."/>
            <person name="Reinhardt R."/>
            <person name="Schumann P."/>
            <person name="Rohde M."/>
            <person name="Spring S."/>
            <person name="Gloeckner F.O."/>
            <person name="Jogler C."/>
        </authorList>
    </citation>
    <scope>NUCLEOTIDE SEQUENCE [LARGE SCALE GENOMIC DNA]</scope>
    <source>
        <strain evidence="3 4">IG16b</strain>
    </source>
</reference>
<sequence length="163" mass="17969">MKFLTTLALCALVATAHAADPEYPKQGPDLYDTQADGTAQIAAALTQAKAEHKHVLLKLGANWCIWCRRLSEAFHRHDAVAQKLAADYVVVLIDMNQRDGRKRNLAVNERYGNPIQNGYPVLLVLDADGNLLTTQETGALEDGGKGHDPEKILAFLRRWAPAR</sequence>
<evidence type="ECO:0000256" key="1">
    <source>
        <dbReference type="SAM" id="SignalP"/>
    </source>
</evidence>
<dbReference type="AlphaFoldDB" id="A0A1I7PHD8"/>
<feature type="domain" description="Thioredoxin" evidence="2">
    <location>
        <begin position="21"/>
        <end position="161"/>
    </location>
</feature>
<protein>
    <submittedName>
        <fullName evidence="3">Thiol:disulfide interchange protein</fullName>
    </submittedName>
</protein>
<dbReference type="RefSeq" id="WP_083269982.1">
    <property type="nucleotide sequence ID" value="NZ_CP016094.1"/>
</dbReference>
<name>A0A1I7PHD8_9BACT</name>
<dbReference type="Pfam" id="PF13899">
    <property type="entry name" value="Thioredoxin_7"/>
    <property type="match status" value="1"/>
</dbReference>
<keyword evidence="1" id="KW-0732">Signal</keyword>
<dbReference type="PROSITE" id="PS51352">
    <property type="entry name" value="THIOREDOXIN_2"/>
    <property type="match status" value="1"/>
</dbReference>
<evidence type="ECO:0000259" key="2">
    <source>
        <dbReference type="PROSITE" id="PS51352"/>
    </source>
</evidence>
<organism evidence="3 4">
    <name type="scientific">Lacunisphaera limnophila</name>
    <dbReference type="NCBI Taxonomy" id="1838286"/>
    <lineage>
        <taxon>Bacteria</taxon>
        <taxon>Pseudomonadati</taxon>
        <taxon>Verrucomicrobiota</taxon>
        <taxon>Opitutia</taxon>
        <taxon>Opitutales</taxon>
        <taxon>Opitutaceae</taxon>
        <taxon>Lacunisphaera</taxon>
    </lineage>
</organism>
<gene>
    <name evidence="3" type="ORF">Verru16b_00054</name>
</gene>
<feature type="signal peptide" evidence="1">
    <location>
        <begin position="1"/>
        <end position="18"/>
    </location>
</feature>
<dbReference type="EMBL" id="CP016094">
    <property type="protein sequence ID" value="AOS43016.1"/>
    <property type="molecule type" value="Genomic_DNA"/>
</dbReference>